<dbReference type="VEuPathDB" id="VectorBase:GPAI046638"/>
<reference evidence="2" key="1">
    <citation type="submission" date="2014-03" db="EMBL/GenBank/DDBJ databases">
        <authorList>
            <person name="Aksoy S."/>
            <person name="Warren W."/>
            <person name="Wilson R.K."/>
        </authorList>
    </citation>
    <scope>NUCLEOTIDE SEQUENCE [LARGE SCALE GENOMIC DNA]</scope>
    <source>
        <strain evidence="2">IAEA</strain>
    </source>
</reference>
<evidence type="ECO:0000313" key="2">
    <source>
        <dbReference type="Proteomes" id="UP000092445"/>
    </source>
</evidence>
<dbReference type="Proteomes" id="UP000092445">
    <property type="component" value="Unassembled WGS sequence"/>
</dbReference>
<protein>
    <submittedName>
        <fullName evidence="1">Uncharacterized protein</fullName>
    </submittedName>
</protein>
<name>A0A1B0AI97_GLOPL</name>
<accession>A0A1B0AI97</accession>
<dbReference type="AlphaFoldDB" id="A0A1B0AI97"/>
<keyword evidence="2" id="KW-1185">Reference proteome</keyword>
<reference evidence="1" key="2">
    <citation type="submission" date="2020-05" db="UniProtKB">
        <authorList>
            <consortium name="EnsemblMetazoa"/>
        </authorList>
    </citation>
    <scope>IDENTIFICATION</scope>
    <source>
        <strain evidence="1">IAEA</strain>
    </source>
</reference>
<sequence length="141" mass="16662">MHIKRVFSYNIKNASKPLLIAVLDCINSKPIYVLKRKLSTVLFHILINPELPHDQVVKTLNYEVGICLFNRQRDRPYFHYDCFDRGCGERITHEFERLSVKEILKKVEKAKWMEEMQKKSQAFALVKASSSTYPQLQNFKQ</sequence>
<dbReference type="EnsemblMetazoa" id="GPAI046638-RA">
    <property type="protein sequence ID" value="GPAI046638-PA"/>
    <property type="gene ID" value="GPAI046638"/>
</dbReference>
<organism evidence="1 2">
    <name type="scientific">Glossina pallidipes</name>
    <name type="common">Tsetse fly</name>
    <dbReference type="NCBI Taxonomy" id="7398"/>
    <lineage>
        <taxon>Eukaryota</taxon>
        <taxon>Metazoa</taxon>
        <taxon>Ecdysozoa</taxon>
        <taxon>Arthropoda</taxon>
        <taxon>Hexapoda</taxon>
        <taxon>Insecta</taxon>
        <taxon>Pterygota</taxon>
        <taxon>Neoptera</taxon>
        <taxon>Endopterygota</taxon>
        <taxon>Diptera</taxon>
        <taxon>Brachycera</taxon>
        <taxon>Muscomorpha</taxon>
        <taxon>Hippoboscoidea</taxon>
        <taxon>Glossinidae</taxon>
        <taxon>Glossina</taxon>
    </lineage>
</organism>
<evidence type="ECO:0000313" key="1">
    <source>
        <dbReference type="EnsemblMetazoa" id="GPAI046638-PA"/>
    </source>
</evidence>
<proteinExistence type="predicted"/>